<dbReference type="AlphaFoldDB" id="F9Y781"/>
<keyword evidence="3" id="KW-1185">Reference proteome</keyword>
<evidence type="ECO:0000259" key="1">
    <source>
        <dbReference type="Pfam" id="PF13977"/>
    </source>
</evidence>
<dbReference type="InterPro" id="IPR039538">
    <property type="entry name" value="BetI_C"/>
</dbReference>
<accession>F9Y781</accession>
<dbReference type="OrthoDB" id="5293556at2"/>
<feature type="domain" description="BetI-type transcriptional repressor C-terminal" evidence="1">
    <location>
        <begin position="81"/>
        <end position="149"/>
    </location>
</feature>
<dbReference type="HOGENOM" id="CLU_069356_44_1_5"/>
<dbReference type="EMBL" id="CP002018">
    <property type="protein sequence ID" value="AEM39848.1"/>
    <property type="molecule type" value="Genomic_DNA"/>
</dbReference>
<proteinExistence type="predicted"/>
<dbReference type="InterPro" id="IPR036271">
    <property type="entry name" value="Tet_transcr_reg_TetR-rel_C_sf"/>
</dbReference>
<dbReference type="PATRIC" id="fig|759362.5.peg.9"/>
<evidence type="ECO:0000313" key="2">
    <source>
        <dbReference type="EMBL" id="AEM39848.1"/>
    </source>
</evidence>
<name>F9Y781_KETVW</name>
<gene>
    <name evidence="2" type="ordered locus">KVU_0009</name>
</gene>
<organism evidence="2 3">
    <name type="scientific">Ketogulonicigenium vulgare (strain WSH-001)</name>
    <dbReference type="NCBI Taxonomy" id="759362"/>
    <lineage>
        <taxon>Bacteria</taxon>
        <taxon>Pseudomonadati</taxon>
        <taxon>Pseudomonadota</taxon>
        <taxon>Alphaproteobacteria</taxon>
        <taxon>Rhodobacterales</taxon>
        <taxon>Roseobacteraceae</taxon>
        <taxon>Ketogulonicigenium</taxon>
    </lineage>
</organism>
<evidence type="ECO:0000313" key="3">
    <source>
        <dbReference type="Proteomes" id="UP000000692"/>
    </source>
</evidence>
<dbReference type="KEGG" id="kvl:KVU_0009"/>
<dbReference type="SUPFAM" id="SSF48498">
    <property type="entry name" value="Tetracyclin repressor-like, C-terminal domain"/>
    <property type="match status" value="1"/>
</dbReference>
<reference evidence="2 3" key="1">
    <citation type="journal article" date="2011" name="J. Bacteriol.">
        <title>Complete genome sequence of the industrial strain Ketogulonicigenium vulgare WSH-001.</title>
        <authorList>
            <person name="Liu L."/>
            <person name="Li Y."/>
            <person name="Zhang J."/>
            <person name="Zhou Z."/>
            <person name="Liu J."/>
            <person name="Li X."/>
            <person name="Zhou J."/>
            <person name="Du G."/>
            <person name="Wang L."/>
            <person name="Chen J."/>
        </authorList>
    </citation>
    <scope>NUCLEOTIDE SEQUENCE [LARGE SCALE GENOMIC DNA]</scope>
    <source>
        <strain evidence="2 3">WSH-001</strain>
    </source>
</reference>
<dbReference type="Proteomes" id="UP000000692">
    <property type="component" value="Chromosome"/>
</dbReference>
<dbReference type="Pfam" id="PF13977">
    <property type="entry name" value="TetR_C_6"/>
    <property type="match status" value="1"/>
</dbReference>
<dbReference type="eggNOG" id="COG1309">
    <property type="taxonomic scope" value="Bacteria"/>
</dbReference>
<protein>
    <submittedName>
        <fullName evidence="2">Transcriptional regulator, TetR family protein</fullName>
    </submittedName>
</protein>
<dbReference type="Gene3D" id="1.10.357.10">
    <property type="entry name" value="Tetracycline Repressor, domain 2"/>
    <property type="match status" value="1"/>
</dbReference>
<sequence>MTLPGLLHYFPRKTDLLLAILEDRDRATNELIADAGPSWAANREGLRKLVRRNVQIPHIVQMFSTLNSESLGKCHPARDWFEARSHYVRDGIAAALRHAQDAGEFRKDFDPDVVATEVAATMDGLQVWWLRMPDRVDLIQQFDDYLDRLDRSLAV</sequence>